<keyword evidence="3" id="KW-1185">Reference proteome</keyword>
<sequence length="158" mass="17888">MPGHNNFKVNDIMFSYATGTVRVHGLSNPICIHCGSNTKEEQHQKKKGRRPSWDNYPDIWVTDKKEAIPLKNKGKEREATGTTGIPSSLPKVAGDLQAQIRKLEKEIAKLTKEDIMKTNRLNQGFGVGQWEAQLQSFIDADEMEVDDHIWQFPKSNLA</sequence>
<gene>
    <name evidence="2" type="ORF">M422DRAFT_264332</name>
</gene>
<name>A0A0C9UFY4_SPHS4</name>
<dbReference type="EMBL" id="KN837209">
    <property type="protein sequence ID" value="KIJ33714.1"/>
    <property type="molecule type" value="Genomic_DNA"/>
</dbReference>
<dbReference type="HOGENOM" id="CLU_1670492_0_0_1"/>
<proteinExistence type="predicted"/>
<evidence type="ECO:0000313" key="3">
    <source>
        <dbReference type="Proteomes" id="UP000054279"/>
    </source>
</evidence>
<dbReference type="Proteomes" id="UP000054279">
    <property type="component" value="Unassembled WGS sequence"/>
</dbReference>
<reference evidence="2 3" key="1">
    <citation type="submission" date="2014-06" db="EMBL/GenBank/DDBJ databases">
        <title>Evolutionary Origins and Diversification of the Mycorrhizal Mutualists.</title>
        <authorList>
            <consortium name="DOE Joint Genome Institute"/>
            <consortium name="Mycorrhizal Genomics Consortium"/>
            <person name="Kohler A."/>
            <person name="Kuo A."/>
            <person name="Nagy L.G."/>
            <person name="Floudas D."/>
            <person name="Copeland A."/>
            <person name="Barry K.W."/>
            <person name="Cichocki N."/>
            <person name="Veneault-Fourrey C."/>
            <person name="LaButti K."/>
            <person name="Lindquist E.A."/>
            <person name="Lipzen A."/>
            <person name="Lundell T."/>
            <person name="Morin E."/>
            <person name="Murat C."/>
            <person name="Riley R."/>
            <person name="Ohm R."/>
            <person name="Sun H."/>
            <person name="Tunlid A."/>
            <person name="Henrissat B."/>
            <person name="Grigoriev I.V."/>
            <person name="Hibbett D.S."/>
            <person name="Martin F."/>
        </authorList>
    </citation>
    <scope>NUCLEOTIDE SEQUENCE [LARGE SCALE GENOMIC DNA]</scope>
    <source>
        <strain evidence="2 3">SS14</strain>
    </source>
</reference>
<dbReference type="AlphaFoldDB" id="A0A0C9UFY4"/>
<feature type="region of interest" description="Disordered" evidence="1">
    <location>
        <begin position="70"/>
        <end position="91"/>
    </location>
</feature>
<evidence type="ECO:0000256" key="1">
    <source>
        <dbReference type="SAM" id="MobiDB-lite"/>
    </source>
</evidence>
<feature type="compositionally biased region" description="Basic and acidic residues" evidence="1">
    <location>
        <begin position="70"/>
        <end position="79"/>
    </location>
</feature>
<protein>
    <submittedName>
        <fullName evidence="2">Uncharacterized protein</fullName>
    </submittedName>
</protein>
<organism evidence="2 3">
    <name type="scientific">Sphaerobolus stellatus (strain SS14)</name>
    <dbReference type="NCBI Taxonomy" id="990650"/>
    <lineage>
        <taxon>Eukaryota</taxon>
        <taxon>Fungi</taxon>
        <taxon>Dikarya</taxon>
        <taxon>Basidiomycota</taxon>
        <taxon>Agaricomycotina</taxon>
        <taxon>Agaricomycetes</taxon>
        <taxon>Phallomycetidae</taxon>
        <taxon>Geastrales</taxon>
        <taxon>Sphaerobolaceae</taxon>
        <taxon>Sphaerobolus</taxon>
    </lineage>
</organism>
<evidence type="ECO:0000313" key="2">
    <source>
        <dbReference type="EMBL" id="KIJ33714.1"/>
    </source>
</evidence>
<accession>A0A0C9UFY4</accession>